<evidence type="ECO:0000256" key="2">
    <source>
        <dbReference type="SAM" id="Phobius"/>
    </source>
</evidence>
<keyword evidence="3" id="KW-1185">Reference proteome</keyword>
<dbReference type="PANTHER" id="PTHR22714:SF7">
    <property type="entry name" value="SOLUTE-BINDING PROTEIN FAMILY 3_N-TERMINAL DOMAIN-CONTAINING PROTEIN"/>
    <property type="match status" value="1"/>
</dbReference>
<feature type="compositionally biased region" description="Polar residues" evidence="1">
    <location>
        <begin position="377"/>
        <end position="403"/>
    </location>
</feature>
<dbReference type="InterPro" id="IPR040128">
    <property type="entry name" value="T25E4.2-like"/>
</dbReference>
<proteinExistence type="predicted"/>
<feature type="transmembrane region" description="Helical" evidence="2">
    <location>
        <begin position="116"/>
        <end position="140"/>
    </location>
</feature>
<keyword evidence="2" id="KW-0472">Membrane</keyword>
<evidence type="ECO:0000313" key="4">
    <source>
        <dbReference type="WBParaSite" id="jg22805"/>
    </source>
</evidence>
<evidence type="ECO:0000313" key="3">
    <source>
        <dbReference type="Proteomes" id="UP000887574"/>
    </source>
</evidence>
<keyword evidence="2" id="KW-1133">Transmembrane helix</keyword>
<keyword evidence="2" id="KW-0812">Transmembrane</keyword>
<dbReference type="PANTHER" id="PTHR22714">
    <property type="entry name" value="PROTEIN CBG02446-RELATED"/>
    <property type="match status" value="1"/>
</dbReference>
<dbReference type="AlphaFoldDB" id="A0A915DTZ7"/>
<organism evidence="3 4">
    <name type="scientific">Ditylenchus dipsaci</name>
    <dbReference type="NCBI Taxonomy" id="166011"/>
    <lineage>
        <taxon>Eukaryota</taxon>
        <taxon>Metazoa</taxon>
        <taxon>Ecdysozoa</taxon>
        <taxon>Nematoda</taxon>
        <taxon>Chromadorea</taxon>
        <taxon>Rhabditida</taxon>
        <taxon>Tylenchina</taxon>
        <taxon>Tylenchomorpha</taxon>
        <taxon>Sphaerularioidea</taxon>
        <taxon>Anguinidae</taxon>
        <taxon>Anguininae</taxon>
        <taxon>Ditylenchus</taxon>
    </lineage>
</organism>
<feature type="transmembrane region" description="Helical" evidence="2">
    <location>
        <begin position="312"/>
        <end position="335"/>
    </location>
</feature>
<sequence>MCVLYQYITDHANHFSYSYPVTGVRNIYITRPKRKSISMSLWNAFFPYEPTVWIVLLMALILQSTVATLVSKLEYSMNFRAIFNPTENFWQYLRLQVHQTTEFQTPFFLQSGNLSFILYAVIQATLFTNLYTAVLLSALIQGQNPRPWDSYNEMVSLVKAREYSMVIDKLDYQEGSFLETLSFTNIIHLRNLRDAINKNPIMIARSIYEALDYVEKGGYIFPTKQDSLALQLAKERCDLFYFEDDHMQEPEFFIFSKDNPLLKEWNEAIKNNQPFIRRTFQKYFFLGYRTGRIPKCPENNYNIREASRPLDIISTFGIFLIALIGFTASFIIFLFELYVDWQALNLRLKLRTRQALLAAPLHFFAIMKLFRNRAQSSSITTHQQPETNKCSGVQPYVNNSLQTDNKDNNSENQACHTSSTANQPYAKGRRRHVQGYKYPAGTTINYGQQSSTTF</sequence>
<protein>
    <submittedName>
        <fullName evidence="4">Uncharacterized protein</fullName>
    </submittedName>
</protein>
<feature type="region of interest" description="Disordered" evidence="1">
    <location>
        <begin position="377"/>
        <end position="431"/>
    </location>
</feature>
<dbReference type="SUPFAM" id="SSF53850">
    <property type="entry name" value="Periplasmic binding protein-like II"/>
    <property type="match status" value="1"/>
</dbReference>
<evidence type="ECO:0000256" key="1">
    <source>
        <dbReference type="SAM" id="MobiDB-lite"/>
    </source>
</evidence>
<dbReference type="Proteomes" id="UP000887574">
    <property type="component" value="Unplaced"/>
</dbReference>
<reference evidence="4" key="1">
    <citation type="submission" date="2022-11" db="UniProtKB">
        <authorList>
            <consortium name="WormBaseParasite"/>
        </authorList>
    </citation>
    <scope>IDENTIFICATION</scope>
</reference>
<dbReference type="WBParaSite" id="jg22805">
    <property type="protein sequence ID" value="jg22805"/>
    <property type="gene ID" value="jg22805"/>
</dbReference>
<feature type="compositionally biased region" description="Polar residues" evidence="1">
    <location>
        <begin position="410"/>
        <end position="423"/>
    </location>
</feature>
<name>A0A915DTZ7_9BILA</name>
<accession>A0A915DTZ7</accession>
<feature type="transmembrane region" description="Helical" evidence="2">
    <location>
        <begin position="41"/>
        <end position="62"/>
    </location>
</feature>